<dbReference type="Pfam" id="PF09836">
    <property type="entry name" value="DUF2063"/>
    <property type="match status" value="1"/>
</dbReference>
<proteinExistence type="predicted"/>
<accession>A0A2S8SDX9</accession>
<dbReference type="InterPro" id="IPR044922">
    <property type="entry name" value="DUF2063_N_sf"/>
</dbReference>
<dbReference type="GO" id="GO:0003677">
    <property type="term" value="F:DNA binding"/>
    <property type="evidence" value="ECO:0007669"/>
    <property type="project" value="UniProtKB-KW"/>
</dbReference>
<dbReference type="Proteomes" id="UP000238338">
    <property type="component" value="Unassembled WGS sequence"/>
</dbReference>
<evidence type="ECO:0000256" key="1">
    <source>
        <dbReference type="SAM" id="MobiDB-lite"/>
    </source>
</evidence>
<comment type="caution">
    <text evidence="3">The sequence shown here is derived from an EMBL/GenBank/DDBJ whole genome shotgun (WGS) entry which is preliminary data.</text>
</comment>
<dbReference type="RefSeq" id="WP_105513228.1">
    <property type="nucleotide sequence ID" value="NZ_PVEP01000001.1"/>
</dbReference>
<gene>
    <name evidence="3" type="ORF">LX70_00836</name>
</gene>
<dbReference type="InterPro" id="IPR018640">
    <property type="entry name" value="DUF2063"/>
</dbReference>
<evidence type="ECO:0000259" key="2">
    <source>
        <dbReference type="Pfam" id="PF09836"/>
    </source>
</evidence>
<dbReference type="OrthoDB" id="4146344at2"/>
<dbReference type="EMBL" id="PVEP01000001">
    <property type="protein sequence ID" value="PQV59016.1"/>
    <property type="molecule type" value="Genomic_DNA"/>
</dbReference>
<keyword evidence="4" id="KW-1185">Reference proteome</keyword>
<protein>
    <submittedName>
        <fullName evidence="3">Putative DNA-binding protein</fullName>
    </submittedName>
</protein>
<reference evidence="3 4" key="1">
    <citation type="submission" date="2018-02" db="EMBL/GenBank/DDBJ databases">
        <title>Genomic Encyclopedia of Archaeal and Bacterial Type Strains, Phase II (KMG-II): from individual species to whole genera.</title>
        <authorList>
            <person name="Goeker M."/>
        </authorList>
    </citation>
    <scope>NUCLEOTIDE SEQUENCE [LARGE SCALE GENOMIC DNA]</scope>
    <source>
        <strain evidence="3 4">DSM 18921</strain>
    </source>
</reference>
<sequence length="248" mass="26599">MNQSAFRAALLDPDRPVPPGVTDPEGRPAGSRFDVYRNNVTASLTEALRQAFPVIRKLVGEEFFTAMAIAHVRAHPPRSPMLMLYGADMPGFLAAFPPVAHLGYLPDIARLELALREAYHAADAAPVPADRLAALPEADFLSARISFAPAMRIVRSRWPIHAIWAANAEDAPMPRERRAEDVVILRPGFDPAPQVLPDHAAGFLSLLQAGHPLGQALAATPDFDLTATLGILLSGAAITDIALETAPC</sequence>
<keyword evidence="3" id="KW-0238">DNA-binding</keyword>
<dbReference type="Gene3D" id="1.10.150.690">
    <property type="entry name" value="DUF2063"/>
    <property type="match status" value="1"/>
</dbReference>
<organism evidence="3 4">
    <name type="scientific">Albidovulum denitrificans</name>
    <dbReference type="NCBI Taxonomy" id="404881"/>
    <lineage>
        <taxon>Bacteria</taxon>
        <taxon>Pseudomonadati</taxon>
        <taxon>Pseudomonadota</taxon>
        <taxon>Alphaproteobacteria</taxon>
        <taxon>Rhodobacterales</taxon>
        <taxon>Paracoccaceae</taxon>
        <taxon>Albidovulum</taxon>
    </lineage>
</organism>
<feature type="region of interest" description="Disordered" evidence="1">
    <location>
        <begin position="1"/>
        <end position="30"/>
    </location>
</feature>
<evidence type="ECO:0000313" key="4">
    <source>
        <dbReference type="Proteomes" id="UP000238338"/>
    </source>
</evidence>
<name>A0A2S8SDX9_9RHOB</name>
<dbReference type="AlphaFoldDB" id="A0A2S8SDX9"/>
<evidence type="ECO:0000313" key="3">
    <source>
        <dbReference type="EMBL" id="PQV59016.1"/>
    </source>
</evidence>
<feature type="domain" description="Putative DNA-binding" evidence="2">
    <location>
        <begin position="3"/>
        <end position="93"/>
    </location>
</feature>